<dbReference type="AlphaFoldDB" id="A0A8J4S0J5"/>
<sequence length="383" mass="40816">MLQQLALAAIIFQATTISQASGHGNIIVPKLTGDSDHEYYVGSPAGIIKMDELVGDKTYGEFYLGVDDWFTKNKIASLKQYITTYGTDIDKCGSTDMAGTPQPVPSDGYAQHDTLGTSHPGPCEIWCDDTRVFHDTNCAGKFAGQVPTKIPIDVSVCQASSEFIFYWLALHVKPWQVYINCALLDGKKAASSGSTNSTSPATTTTAPVAAPTEANIAMLKQVALVAALVTQAANLPTVFGHGNIIVPPPTGDSDHVYYFGGPAGTIDMPKIIGDASYGDYYEAVDEWFTKNGISSLKEYITTYGTNISECGNTLKDGTAEAIPSDGYAEHDTLGNSHPGPCEIWCDDTRVFNNTNCVTEFSGQSPAKIPIDTSKAGSPASILH</sequence>
<reference evidence="2" key="1">
    <citation type="journal article" date="2015" name="Genom Data">
        <title>Draft genome sequences of Phytophthora kernoviae and Phytophthora ramorum lineage EU2 from Scotland.</title>
        <authorList>
            <person name="Sambles C."/>
            <person name="Schlenzig A."/>
            <person name="O'Neill P."/>
            <person name="Grant M."/>
            <person name="Studholme D.J."/>
        </authorList>
    </citation>
    <scope>NUCLEOTIDE SEQUENCE</scope>
    <source>
        <strain evidence="2">00238/432</strain>
    </source>
</reference>
<proteinExistence type="predicted"/>
<accession>A0A8J4S0J5</accession>
<dbReference type="EMBL" id="AOFI03001195">
    <property type="protein sequence ID" value="KAF4314938.1"/>
    <property type="molecule type" value="Genomic_DNA"/>
</dbReference>
<organism evidence="2 3">
    <name type="scientific">Phytophthora kernoviae 00238/432</name>
    <dbReference type="NCBI Taxonomy" id="1284355"/>
    <lineage>
        <taxon>Eukaryota</taxon>
        <taxon>Sar</taxon>
        <taxon>Stramenopiles</taxon>
        <taxon>Oomycota</taxon>
        <taxon>Peronosporomycetes</taxon>
        <taxon>Peronosporales</taxon>
        <taxon>Peronosporaceae</taxon>
        <taxon>Phytophthora</taxon>
    </lineage>
</organism>
<evidence type="ECO:0000313" key="3">
    <source>
        <dbReference type="Proteomes" id="UP000702964"/>
    </source>
</evidence>
<name>A0A8J4S0J5_9STRA</name>
<evidence type="ECO:0000313" key="2">
    <source>
        <dbReference type="EMBL" id="KAF4314938.1"/>
    </source>
</evidence>
<feature type="signal peptide" evidence="1">
    <location>
        <begin position="1"/>
        <end position="20"/>
    </location>
</feature>
<gene>
    <name evidence="2" type="ORF">G195_011537</name>
</gene>
<comment type="caution">
    <text evidence="2">The sequence shown here is derived from an EMBL/GenBank/DDBJ whole genome shotgun (WGS) entry which is preliminary data.</text>
</comment>
<reference evidence="2" key="2">
    <citation type="submission" date="2020-02" db="EMBL/GenBank/DDBJ databases">
        <authorList>
            <person name="Studholme D.J."/>
        </authorList>
    </citation>
    <scope>NUCLEOTIDE SEQUENCE</scope>
    <source>
        <strain evidence="2">00238/432</strain>
    </source>
</reference>
<dbReference type="Proteomes" id="UP000702964">
    <property type="component" value="Unassembled WGS sequence"/>
</dbReference>
<evidence type="ECO:0000256" key="1">
    <source>
        <dbReference type="SAM" id="SignalP"/>
    </source>
</evidence>
<keyword evidence="1" id="KW-0732">Signal</keyword>
<evidence type="ECO:0008006" key="4">
    <source>
        <dbReference type="Google" id="ProtNLM"/>
    </source>
</evidence>
<protein>
    <recommendedName>
        <fullName evidence="4">N-acetylmuramoyl-L-alanine amidase domain-containing protein</fullName>
    </recommendedName>
</protein>
<feature type="chain" id="PRO_5035269964" description="N-acetylmuramoyl-L-alanine amidase domain-containing protein" evidence="1">
    <location>
        <begin position="21"/>
        <end position="383"/>
    </location>
</feature>